<evidence type="ECO:0000256" key="3">
    <source>
        <dbReference type="ARBA" id="ARBA00023242"/>
    </source>
</evidence>
<keyword evidence="1" id="KW-0805">Transcription regulation</keyword>
<dbReference type="PANTHER" id="PTHR31499">
    <property type="entry name" value="MYB FAMILY TRANSCRIPTION FACTOR PHL11"/>
    <property type="match status" value="1"/>
</dbReference>
<dbReference type="AlphaFoldDB" id="A0A7R9YFR2"/>
<dbReference type="EMBL" id="HBEA01019247">
    <property type="protein sequence ID" value="CAD8265115.1"/>
    <property type="molecule type" value="Transcribed_RNA"/>
</dbReference>
<evidence type="ECO:0000256" key="2">
    <source>
        <dbReference type="ARBA" id="ARBA00023163"/>
    </source>
</evidence>
<evidence type="ECO:0000256" key="1">
    <source>
        <dbReference type="ARBA" id="ARBA00023015"/>
    </source>
</evidence>
<sequence length="229" mass="26515">MKEAQSYGNGQYYDFFQAEEPGKRDADRTRKRKRSSKADEFVEELEEPLYSVSEEAMVQSIPDNFEASFVNAVFEIGLSRASPKVLMNFMPRVDMLTTEHIKSHLQKYRLHHGRSKNEFMEHYNQCLKADFRAFCDKQSWRYPSTSQGGESAGVEERLKRATDKLNAAATTPKEDPDSTTSTDAQLDTKRLDAILETMAEQTRVKVDVQEKLQKEITTQMRLRRRIDEV</sequence>
<accession>A0A7R9YFR2</accession>
<dbReference type="InterPro" id="IPR006447">
    <property type="entry name" value="Myb_dom_plants"/>
</dbReference>
<dbReference type="InterPro" id="IPR046955">
    <property type="entry name" value="PHR1-like"/>
</dbReference>
<dbReference type="Gene3D" id="1.10.10.60">
    <property type="entry name" value="Homeodomain-like"/>
    <property type="match status" value="1"/>
</dbReference>
<gene>
    <name evidence="5" type="ORF">PPYR1160_LOCUS14618</name>
</gene>
<dbReference type="NCBIfam" id="TIGR01557">
    <property type="entry name" value="myb_SHAQKYF"/>
    <property type="match status" value="1"/>
</dbReference>
<keyword evidence="2" id="KW-0804">Transcription</keyword>
<reference evidence="5" key="1">
    <citation type="submission" date="2021-01" db="EMBL/GenBank/DDBJ databases">
        <authorList>
            <person name="Corre E."/>
            <person name="Pelletier E."/>
            <person name="Niang G."/>
            <person name="Scheremetjew M."/>
            <person name="Finn R."/>
            <person name="Kale V."/>
            <person name="Holt S."/>
            <person name="Cochrane G."/>
            <person name="Meng A."/>
            <person name="Brown T."/>
            <person name="Cohen L."/>
        </authorList>
    </citation>
    <scope>NUCLEOTIDE SEQUENCE</scope>
    <source>
        <strain evidence="5">CCMP2078</strain>
    </source>
</reference>
<name>A0A7R9YFR2_9STRA</name>
<organism evidence="5">
    <name type="scientific">Pinguiococcus pyrenoidosus</name>
    <dbReference type="NCBI Taxonomy" id="172671"/>
    <lineage>
        <taxon>Eukaryota</taxon>
        <taxon>Sar</taxon>
        <taxon>Stramenopiles</taxon>
        <taxon>Ochrophyta</taxon>
        <taxon>Pinguiophyceae</taxon>
        <taxon>Pinguiochrysidales</taxon>
        <taxon>Pinguiochrysidaceae</taxon>
        <taxon>Pinguiococcus</taxon>
    </lineage>
</organism>
<keyword evidence="3" id="KW-0539">Nucleus</keyword>
<proteinExistence type="predicted"/>
<feature type="region of interest" description="Disordered" evidence="4">
    <location>
        <begin position="166"/>
        <end position="188"/>
    </location>
</feature>
<evidence type="ECO:0008006" key="6">
    <source>
        <dbReference type="Google" id="ProtNLM"/>
    </source>
</evidence>
<feature type="region of interest" description="Disordered" evidence="4">
    <location>
        <begin position="1"/>
        <end position="39"/>
    </location>
</feature>
<dbReference type="GO" id="GO:0003700">
    <property type="term" value="F:DNA-binding transcription factor activity"/>
    <property type="evidence" value="ECO:0007669"/>
    <property type="project" value="InterPro"/>
</dbReference>
<evidence type="ECO:0000256" key="4">
    <source>
        <dbReference type="SAM" id="MobiDB-lite"/>
    </source>
</evidence>
<dbReference type="SUPFAM" id="SSF46689">
    <property type="entry name" value="Homeodomain-like"/>
    <property type="match status" value="1"/>
</dbReference>
<dbReference type="GO" id="GO:0003677">
    <property type="term" value="F:DNA binding"/>
    <property type="evidence" value="ECO:0007669"/>
    <property type="project" value="InterPro"/>
</dbReference>
<dbReference type="PANTHER" id="PTHR31499:SF43">
    <property type="entry name" value="MYB FAMILY TRANSCRIPTION FACTOR APL"/>
    <property type="match status" value="1"/>
</dbReference>
<evidence type="ECO:0000313" key="5">
    <source>
        <dbReference type="EMBL" id="CAD8265115.1"/>
    </source>
</evidence>
<dbReference type="InterPro" id="IPR009057">
    <property type="entry name" value="Homeodomain-like_sf"/>
</dbReference>
<protein>
    <recommendedName>
        <fullName evidence="6">HTH myb-type domain-containing protein</fullName>
    </recommendedName>
</protein>